<dbReference type="STRING" id="604330.SAMN04489857_0843"/>
<accession>A0A1G6N332</accession>
<proteinExistence type="predicted"/>
<dbReference type="Gene3D" id="3.20.20.100">
    <property type="entry name" value="NADP-dependent oxidoreductase domain"/>
    <property type="match status" value="1"/>
</dbReference>
<dbReference type="InterPro" id="IPR023210">
    <property type="entry name" value="NADP_OxRdtase_dom"/>
</dbReference>
<name>A0A1G6N332_9ACTN</name>
<dbReference type="RefSeq" id="WP_090847639.1">
    <property type="nucleotide sequence ID" value="NZ_FMZL01000028.1"/>
</dbReference>
<protein>
    <recommendedName>
        <fullName evidence="1">NADP-dependent oxidoreductase domain-containing protein</fullName>
    </recommendedName>
</protein>
<dbReference type="GO" id="GO:0016491">
    <property type="term" value="F:oxidoreductase activity"/>
    <property type="evidence" value="ECO:0007669"/>
    <property type="project" value="InterPro"/>
</dbReference>
<gene>
    <name evidence="2" type="ORF">SAMN04487824_1289</name>
</gene>
<dbReference type="Pfam" id="PF00248">
    <property type="entry name" value="Aldo_ket_red"/>
    <property type="match status" value="1"/>
</dbReference>
<keyword evidence="3" id="KW-1185">Reference proteome</keyword>
<dbReference type="InterPro" id="IPR053135">
    <property type="entry name" value="AKR2_Oxidoreductase"/>
</dbReference>
<dbReference type="Proteomes" id="UP000198528">
    <property type="component" value="Unassembled WGS sequence"/>
</dbReference>
<dbReference type="SUPFAM" id="SSF51430">
    <property type="entry name" value="NAD(P)-linked oxidoreductase"/>
    <property type="match status" value="1"/>
</dbReference>
<evidence type="ECO:0000259" key="1">
    <source>
        <dbReference type="Pfam" id="PF00248"/>
    </source>
</evidence>
<evidence type="ECO:0000313" key="3">
    <source>
        <dbReference type="Proteomes" id="UP000198528"/>
    </source>
</evidence>
<dbReference type="InterPro" id="IPR036812">
    <property type="entry name" value="NAD(P)_OxRdtase_dom_sf"/>
</dbReference>
<evidence type="ECO:0000313" key="2">
    <source>
        <dbReference type="EMBL" id="SDC61827.1"/>
    </source>
</evidence>
<reference evidence="3" key="1">
    <citation type="submission" date="2016-10" db="EMBL/GenBank/DDBJ databases">
        <authorList>
            <person name="Varghese N."/>
            <person name="Submissions S."/>
        </authorList>
    </citation>
    <scope>NUCLEOTIDE SEQUENCE [LARGE SCALE GENOMIC DNA]</scope>
    <source>
        <strain evidence="3">DSM 22619</strain>
    </source>
</reference>
<dbReference type="CDD" id="cd19096">
    <property type="entry name" value="AKR_Fe-S_oxidoreductase"/>
    <property type="match status" value="1"/>
</dbReference>
<dbReference type="PRINTS" id="PR00069">
    <property type="entry name" value="ALDKETRDTASE"/>
</dbReference>
<dbReference type="EMBL" id="FMZL01000028">
    <property type="protein sequence ID" value="SDC61827.1"/>
    <property type="molecule type" value="Genomic_DNA"/>
</dbReference>
<feature type="domain" description="NADP-dependent oxidoreductase" evidence="1">
    <location>
        <begin position="3"/>
        <end position="272"/>
    </location>
</feature>
<sequence length="380" mass="43032">MGKLGFGMMRLPLKSDDATDFDYEELNAMVDRFLEAGFTYFDTSAAYHAGKSEEAARKSIVERHPRDSFTIATKFPTFNLVPEDKVEETFQAQLDNLGVEYIDYYLMHGIQTVFYEGVGGEDGIIPKTRLFEHMKEWKAQGRIKHLGISFHASAKLLDRLLTEHPEVEFVQLAINPIDWDSELVQAAKCYEVVRRHGLPVVGMEMVKGGGLSTLPEEAEQLLRSYRPADSMTSWSLRFSLDLEDTIAILSGMSNMEQMEDNIRTAQADKRFSKEEKLAFWRAMDIYRNSAPITPHMMKSFIGLTWNGVPTTAILQAYSICQIQPDPSFSDDNNYFRGALADAGIDMHGDVPHPRTILPDGTDETELVNKAADWLIENSFF</sequence>
<dbReference type="AlphaFoldDB" id="A0A1G6N332"/>
<dbReference type="InterPro" id="IPR020471">
    <property type="entry name" value="AKR"/>
</dbReference>
<dbReference type="PANTHER" id="PTHR43312">
    <property type="entry name" value="D-THREO-ALDOSE 1-DEHYDROGENASE"/>
    <property type="match status" value="1"/>
</dbReference>
<dbReference type="PANTHER" id="PTHR43312:SF2">
    <property type="entry name" value="OXIDOREDUCTASE"/>
    <property type="match status" value="1"/>
</dbReference>
<organism evidence="2 3">
    <name type="scientific">Parafannyhessea umbonata</name>
    <dbReference type="NCBI Taxonomy" id="604330"/>
    <lineage>
        <taxon>Bacteria</taxon>
        <taxon>Bacillati</taxon>
        <taxon>Actinomycetota</taxon>
        <taxon>Coriobacteriia</taxon>
        <taxon>Coriobacteriales</taxon>
        <taxon>Atopobiaceae</taxon>
        <taxon>Parafannyhessea</taxon>
    </lineage>
</organism>